<dbReference type="InterPro" id="IPR004447">
    <property type="entry name" value="Peptidase_S41A"/>
</dbReference>
<dbReference type="PANTHER" id="PTHR32060:SF30">
    <property type="entry name" value="CARBOXY-TERMINAL PROCESSING PROTEASE CTPA"/>
    <property type="match status" value="1"/>
</dbReference>
<evidence type="ECO:0000259" key="5">
    <source>
        <dbReference type="PROSITE" id="PS50106"/>
    </source>
</evidence>
<keyword evidence="4" id="KW-0720">Serine protease</keyword>
<evidence type="ECO:0000256" key="2">
    <source>
        <dbReference type="ARBA" id="ARBA00022670"/>
    </source>
</evidence>
<dbReference type="PANTHER" id="PTHR32060">
    <property type="entry name" value="TAIL-SPECIFIC PROTEASE"/>
    <property type="match status" value="1"/>
</dbReference>
<sequence length="457" mass="51454">MRIIFITLIIIFSSSLFAQDGEQKYNKVLSSIEKHYYQAFSKDEIISKGVNKLLETTPLLTLQEKKKINIKFKYYDNEYGVDSKKSVDKKIKIIIEFLSKHVIYKEEIYNILIHSTMQSLDVHSSYLDKKHMQELTIYTEGAFGGLGIGISKKKKALIIISLIDNSPAFKAGIKVGDKIIKINEISCEHIPLNKAVTLMRGKVNTSVNLTIDRNNKIIPVTIVRDFIKIKSVYSKKLPNDLLYLKITTFDKNVLENITKAIDKNLLSSGAIILDVRNNPGGFTTQAVGIADLFISRGNIITQKGRSSITQKSYNASKEKTLTDVPLVVLINAGSASASEILSGALQMHHRATLIGERSFGKGNIQEILTLNEEESIKLTVAQYFLADGNSIHNIGIKPDYTINTDIIDGYDIALEAAEDYLNNKTIFNKKYFTQAYGSAMEHKRFRHQDIDKKLDFK</sequence>
<dbReference type="Gene3D" id="3.90.226.10">
    <property type="entry name" value="2-enoyl-CoA Hydratase, Chain A, domain 1"/>
    <property type="match status" value="1"/>
</dbReference>
<keyword evidence="3" id="KW-0378">Hydrolase</keyword>
<dbReference type="NCBIfam" id="TIGR00225">
    <property type="entry name" value="prc"/>
    <property type="match status" value="1"/>
</dbReference>
<dbReference type="Pfam" id="PF03572">
    <property type="entry name" value="Peptidase_S41"/>
    <property type="match status" value="1"/>
</dbReference>
<dbReference type="InterPro" id="IPR029045">
    <property type="entry name" value="ClpP/crotonase-like_dom_sf"/>
</dbReference>
<dbReference type="PROSITE" id="PS50106">
    <property type="entry name" value="PDZ"/>
    <property type="match status" value="1"/>
</dbReference>
<dbReference type="SMART" id="SM00245">
    <property type="entry name" value="TSPc"/>
    <property type="match status" value="1"/>
</dbReference>
<comment type="similarity">
    <text evidence="1">Belongs to the peptidase S41A family.</text>
</comment>
<organism evidence="6">
    <name type="scientific">uncultured microorganism</name>
    <dbReference type="NCBI Taxonomy" id="358574"/>
    <lineage>
        <taxon>unclassified sequences</taxon>
        <taxon>environmental samples</taxon>
    </lineage>
</organism>
<dbReference type="GO" id="GO:0007165">
    <property type="term" value="P:signal transduction"/>
    <property type="evidence" value="ECO:0007669"/>
    <property type="project" value="TreeGrafter"/>
</dbReference>
<dbReference type="MEROPS" id="S41.004"/>
<evidence type="ECO:0000256" key="3">
    <source>
        <dbReference type="ARBA" id="ARBA00022801"/>
    </source>
</evidence>
<dbReference type="GO" id="GO:0006508">
    <property type="term" value="P:proteolysis"/>
    <property type="evidence" value="ECO:0007669"/>
    <property type="project" value="UniProtKB-KW"/>
</dbReference>
<evidence type="ECO:0000256" key="1">
    <source>
        <dbReference type="ARBA" id="ARBA00009179"/>
    </source>
</evidence>
<dbReference type="InterPro" id="IPR036034">
    <property type="entry name" value="PDZ_sf"/>
</dbReference>
<dbReference type="FunFam" id="2.30.42.10:FF:000063">
    <property type="entry name" value="Peptidase, S41 family"/>
    <property type="match status" value="1"/>
</dbReference>
<name>L8B1I4_9ZZZZ</name>
<reference evidence="6" key="1">
    <citation type="submission" date="2007-12" db="EMBL/GenBank/DDBJ databases">
        <title>Phylogenetic prediction and protein expressional analysis in the genetic information detected from deep-sea hydrothermal vent in Suiyo seamount.</title>
        <authorList>
            <person name="Sasaki M."/>
            <person name="Tsujimura M."/>
            <person name="Zhang Z."/>
            <person name="Akutsu J."/>
            <person name="Tajima H."/>
            <person name="Kawarabayasi Y."/>
        </authorList>
    </citation>
    <scope>NUCLEOTIDE SEQUENCE</scope>
</reference>
<dbReference type="GO" id="GO:0008236">
    <property type="term" value="F:serine-type peptidase activity"/>
    <property type="evidence" value="ECO:0007669"/>
    <property type="project" value="UniProtKB-KW"/>
</dbReference>
<evidence type="ECO:0000313" key="6">
    <source>
        <dbReference type="EMBL" id="BAM75660.1"/>
    </source>
</evidence>
<feature type="domain" description="PDZ" evidence="5">
    <location>
        <begin position="134"/>
        <end position="200"/>
    </location>
</feature>
<dbReference type="AlphaFoldDB" id="L8B1I4"/>
<dbReference type="Gene3D" id="2.30.42.10">
    <property type="match status" value="1"/>
</dbReference>
<dbReference type="SMART" id="SM00228">
    <property type="entry name" value="PDZ"/>
    <property type="match status" value="1"/>
</dbReference>
<dbReference type="GO" id="GO:0004175">
    <property type="term" value="F:endopeptidase activity"/>
    <property type="evidence" value="ECO:0007669"/>
    <property type="project" value="TreeGrafter"/>
</dbReference>
<dbReference type="SUPFAM" id="SSF52096">
    <property type="entry name" value="ClpP/crotonase"/>
    <property type="match status" value="1"/>
</dbReference>
<dbReference type="CDD" id="cd06782">
    <property type="entry name" value="cpPDZ_CPP-like"/>
    <property type="match status" value="1"/>
</dbReference>
<dbReference type="SUPFAM" id="SSF50156">
    <property type="entry name" value="PDZ domain-like"/>
    <property type="match status" value="1"/>
</dbReference>
<accession>L8B1I4</accession>
<keyword evidence="2 6" id="KW-0645">Protease</keyword>
<dbReference type="InterPro" id="IPR001478">
    <property type="entry name" value="PDZ"/>
</dbReference>
<proteinExistence type="inferred from homology"/>
<dbReference type="Pfam" id="PF13180">
    <property type="entry name" value="PDZ_2"/>
    <property type="match status" value="1"/>
</dbReference>
<evidence type="ECO:0000256" key="4">
    <source>
        <dbReference type="ARBA" id="ARBA00022825"/>
    </source>
</evidence>
<dbReference type="Gene3D" id="3.30.750.44">
    <property type="match status" value="1"/>
</dbReference>
<dbReference type="EMBL" id="AB372140">
    <property type="protein sequence ID" value="BAM75660.1"/>
    <property type="molecule type" value="Genomic_DNA"/>
</dbReference>
<protein>
    <submittedName>
        <fullName evidence="6">Hypothetical carboxyl-terminal-processing protease</fullName>
    </submittedName>
</protein>
<dbReference type="CDD" id="cd07560">
    <property type="entry name" value="Peptidase_S41_CPP"/>
    <property type="match status" value="1"/>
</dbReference>
<dbReference type="InterPro" id="IPR005151">
    <property type="entry name" value="Tail-specific_protease"/>
</dbReference>